<dbReference type="InterPro" id="IPR006342">
    <property type="entry name" value="FkbM_mtfrase"/>
</dbReference>
<evidence type="ECO:0000313" key="2">
    <source>
        <dbReference type="EMBL" id="MFC5453325.1"/>
    </source>
</evidence>
<dbReference type="NCBIfam" id="TIGR01444">
    <property type="entry name" value="fkbM_fam"/>
    <property type="match status" value="1"/>
</dbReference>
<organism evidence="2 3">
    <name type="scientific">Prosthecobacter fluviatilis</name>
    <dbReference type="NCBI Taxonomy" id="445931"/>
    <lineage>
        <taxon>Bacteria</taxon>
        <taxon>Pseudomonadati</taxon>
        <taxon>Verrucomicrobiota</taxon>
        <taxon>Verrucomicrobiia</taxon>
        <taxon>Verrucomicrobiales</taxon>
        <taxon>Verrucomicrobiaceae</taxon>
        <taxon>Prosthecobacter</taxon>
    </lineage>
</organism>
<dbReference type="GO" id="GO:0008168">
    <property type="term" value="F:methyltransferase activity"/>
    <property type="evidence" value="ECO:0007669"/>
    <property type="project" value="UniProtKB-KW"/>
</dbReference>
<feature type="domain" description="Methyltransferase FkbM" evidence="1">
    <location>
        <begin position="27"/>
        <end position="188"/>
    </location>
</feature>
<comment type="caution">
    <text evidence="2">The sequence shown here is derived from an EMBL/GenBank/DDBJ whole genome shotgun (WGS) entry which is preliminary data.</text>
</comment>
<dbReference type="InterPro" id="IPR029063">
    <property type="entry name" value="SAM-dependent_MTases_sf"/>
</dbReference>
<dbReference type="PANTHER" id="PTHR34009:SF2">
    <property type="entry name" value="PROTEIN STAR"/>
    <property type="match status" value="1"/>
</dbReference>
<dbReference type="RefSeq" id="WP_377162294.1">
    <property type="nucleotide sequence ID" value="NZ_JBHSMQ010000001.1"/>
</dbReference>
<keyword evidence="2" id="KW-0808">Transferase</keyword>
<dbReference type="GO" id="GO:0032259">
    <property type="term" value="P:methylation"/>
    <property type="evidence" value="ECO:0007669"/>
    <property type="project" value="UniProtKB-KW"/>
</dbReference>
<proteinExistence type="predicted"/>
<dbReference type="PANTHER" id="PTHR34009">
    <property type="entry name" value="PROTEIN STAR"/>
    <property type="match status" value="1"/>
</dbReference>
<dbReference type="Gene3D" id="3.40.50.150">
    <property type="entry name" value="Vaccinia Virus protein VP39"/>
    <property type="match status" value="1"/>
</dbReference>
<dbReference type="Proteomes" id="UP001596052">
    <property type="component" value="Unassembled WGS sequence"/>
</dbReference>
<accession>A0ABW0KJB4</accession>
<dbReference type="InterPro" id="IPR053202">
    <property type="entry name" value="EGF_Rcpt_Signaling_Reg"/>
</dbReference>
<dbReference type="SUPFAM" id="SSF53335">
    <property type="entry name" value="S-adenosyl-L-methionine-dependent methyltransferases"/>
    <property type="match status" value="1"/>
</dbReference>
<protein>
    <submittedName>
        <fullName evidence="2">FkbM family methyltransferase</fullName>
    </submittedName>
</protein>
<dbReference type="Pfam" id="PF05050">
    <property type="entry name" value="Methyltransf_21"/>
    <property type="match status" value="1"/>
</dbReference>
<sequence length="251" mass="28157">MNYYSQYGEDRALWEFFGSKSSGLCVEVGGFDGETFSNSLTFEENGWRAIIVEPMPHFAAKIRARRPDVTLFACAAGAEPGEATLIIAHGVETLSTTTAEPDHLERIRKTGGQAEAVTVPMRTLDDMLAEAGVDKIDFISIDVEGGELAVLAGFDLARWQPRVVILENNDRKRCGILQDEMLRRGYHYYTNTGCNEWYVPSSEKAIVTPLLRLKNRLRRLAMSTRVLGKKITEATGLKTLERTIRKKIKKR</sequence>
<evidence type="ECO:0000259" key="1">
    <source>
        <dbReference type="Pfam" id="PF05050"/>
    </source>
</evidence>
<dbReference type="EMBL" id="JBHSMQ010000001">
    <property type="protein sequence ID" value="MFC5453325.1"/>
    <property type="molecule type" value="Genomic_DNA"/>
</dbReference>
<name>A0ABW0KJB4_9BACT</name>
<evidence type="ECO:0000313" key="3">
    <source>
        <dbReference type="Proteomes" id="UP001596052"/>
    </source>
</evidence>
<reference evidence="3" key="1">
    <citation type="journal article" date="2019" name="Int. J. Syst. Evol. Microbiol.">
        <title>The Global Catalogue of Microorganisms (GCM) 10K type strain sequencing project: providing services to taxonomists for standard genome sequencing and annotation.</title>
        <authorList>
            <consortium name="The Broad Institute Genomics Platform"/>
            <consortium name="The Broad Institute Genome Sequencing Center for Infectious Disease"/>
            <person name="Wu L."/>
            <person name="Ma J."/>
        </authorList>
    </citation>
    <scope>NUCLEOTIDE SEQUENCE [LARGE SCALE GENOMIC DNA]</scope>
    <source>
        <strain evidence="3">CGMCC 4.1469</strain>
    </source>
</reference>
<keyword evidence="3" id="KW-1185">Reference proteome</keyword>
<gene>
    <name evidence="2" type="ORF">ACFQDI_00545</name>
</gene>
<keyword evidence="2" id="KW-0489">Methyltransferase</keyword>